<proteinExistence type="predicted"/>
<dbReference type="AlphaFoldDB" id="A0A3A4BUZ1"/>
<gene>
    <name evidence="1" type="ORF">D5H75_00915</name>
</gene>
<protein>
    <recommendedName>
        <fullName evidence="3">Acetoacetate decarboxylase</fullName>
    </recommendedName>
</protein>
<dbReference type="EMBL" id="QZEY01000001">
    <property type="protein sequence ID" value="RJL35408.1"/>
    <property type="molecule type" value="Genomic_DNA"/>
</dbReference>
<evidence type="ECO:0000313" key="1">
    <source>
        <dbReference type="EMBL" id="RJL35408.1"/>
    </source>
</evidence>
<accession>A0A3A4BUZ1</accession>
<dbReference type="Proteomes" id="UP000265768">
    <property type="component" value="Unassembled WGS sequence"/>
</dbReference>
<dbReference type="InterPro" id="IPR023375">
    <property type="entry name" value="ADC_dom_sf"/>
</dbReference>
<dbReference type="OrthoDB" id="4563865at2"/>
<reference evidence="1 2" key="1">
    <citation type="submission" date="2018-09" db="EMBL/GenBank/DDBJ databases">
        <title>YIM 75507 draft genome.</title>
        <authorList>
            <person name="Tang S."/>
            <person name="Feng Y."/>
        </authorList>
    </citation>
    <scope>NUCLEOTIDE SEQUENCE [LARGE SCALE GENOMIC DNA]</scope>
    <source>
        <strain evidence="1 2">YIM 75507</strain>
    </source>
</reference>
<evidence type="ECO:0008006" key="3">
    <source>
        <dbReference type="Google" id="ProtNLM"/>
    </source>
</evidence>
<sequence length="235" mass="25374">MFRLDPPPEEAPVPGLVAPQLVVNSRMIYFGWLPADPGAVAALVPEGLKPAADRQVFMNQYVVDDAGQTSGFGAYSLTYLGPDLSGLDAPDGVTPGRWWTHYFNSSEVVREYAAERGVPATPGRTTIEVTGRRLVATTEADGVPVIRTTARVGRTGEAVNRGQLRYITRVGGGFLSGVYPFVAEPVEPFEVESLEFLEPDHPVHALRPADPLQVTWGFYSPRSSFAYPGGEAPLS</sequence>
<keyword evidence="2" id="KW-1185">Reference proteome</keyword>
<organism evidence="1 2">
    <name type="scientific">Bailinhaonella thermotolerans</name>
    <dbReference type="NCBI Taxonomy" id="1070861"/>
    <lineage>
        <taxon>Bacteria</taxon>
        <taxon>Bacillati</taxon>
        <taxon>Actinomycetota</taxon>
        <taxon>Actinomycetes</taxon>
        <taxon>Streptosporangiales</taxon>
        <taxon>Streptosporangiaceae</taxon>
        <taxon>Bailinhaonella</taxon>
    </lineage>
</organism>
<dbReference type="Gene3D" id="2.40.400.10">
    <property type="entry name" value="Acetoacetate decarboxylase-like"/>
    <property type="match status" value="1"/>
</dbReference>
<name>A0A3A4BUZ1_9ACTN</name>
<dbReference type="SUPFAM" id="SSF160104">
    <property type="entry name" value="Acetoacetate decarboxylase-like"/>
    <property type="match status" value="1"/>
</dbReference>
<comment type="caution">
    <text evidence="1">The sequence shown here is derived from an EMBL/GenBank/DDBJ whole genome shotgun (WGS) entry which is preliminary data.</text>
</comment>
<evidence type="ECO:0000313" key="2">
    <source>
        <dbReference type="Proteomes" id="UP000265768"/>
    </source>
</evidence>